<dbReference type="GO" id="GO:0004519">
    <property type="term" value="F:endonuclease activity"/>
    <property type="evidence" value="ECO:0007669"/>
    <property type="project" value="UniProtKB-KW"/>
</dbReference>
<dbReference type="EMBL" id="JAHKNI010000023">
    <property type="protein sequence ID" value="MBU3067641.1"/>
    <property type="molecule type" value="Genomic_DNA"/>
</dbReference>
<keyword evidence="2" id="KW-0255">Endonuclease</keyword>
<dbReference type="InterPro" id="IPR008538">
    <property type="entry name" value="Uma2"/>
</dbReference>
<dbReference type="PANTHER" id="PTHR35400">
    <property type="entry name" value="SLR1083 PROTEIN"/>
    <property type="match status" value="1"/>
</dbReference>
<evidence type="ECO:0000259" key="1">
    <source>
        <dbReference type="Pfam" id="PF05685"/>
    </source>
</evidence>
<dbReference type="CDD" id="cd06260">
    <property type="entry name" value="DUF820-like"/>
    <property type="match status" value="1"/>
</dbReference>
<evidence type="ECO:0000313" key="3">
    <source>
        <dbReference type="Proteomes" id="UP000733379"/>
    </source>
</evidence>
<evidence type="ECO:0000313" key="2">
    <source>
        <dbReference type="EMBL" id="MBU3067641.1"/>
    </source>
</evidence>
<organism evidence="2 3">
    <name type="scientific">Nocardia albiluteola</name>
    <dbReference type="NCBI Taxonomy" id="2842303"/>
    <lineage>
        <taxon>Bacteria</taxon>
        <taxon>Bacillati</taxon>
        <taxon>Actinomycetota</taxon>
        <taxon>Actinomycetes</taxon>
        <taxon>Mycobacteriales</taxon>
        <taxon>Nocardiaceae</taxon>
        <taxon>Nocardia</taxon>
    </lineage>
</organism>
<proteinExistence type="predicted"/>
<dbReference type="InterPro" id="IPR012296">
    <property type="entry name" value="Nuclease_put_TT1808"/>
</dbReference>
<feature type="domain" description="Putative restriction endonuclease" evidence="1">
    <location>
        <begin position="28"/>
        <end position="145"/>
    </location>
</feature>
<dbReference type="Pfam" id="PF05685">
    <property type="entry name" value="Uma2"/>
    <property type="match status" value="1"/>
</dbReference>
<comment type="caution">
    <text evidence="2">The sequence shown here is derived from an EMBL/GenBank/DDBJ whole genome shotgun (WGS) entry which is preliminary data.</text>
</comment>
<dbReference type="Gene3D" id="3.90.1570.10">
    <property type="entry name" value="tt1808, chain A"/>
    <property type="match status" value="1"/>
</dbReference>
<name>A0ABS6BBH9_9NOCA</name>
<keyword evidence="2" id="KW-0378">Hydrolase</keyword>
<dbReference type="RefSeq" id="WP_215923713.1">
    <property type="nucleotide sequence ID" value="NZ_JAHKNI010000023.1"/>
</dbReference>
<dbReference type="PANTHER" id="PTHR35400:SF3">
    <property type="entry name" value="SLL1072 PROTEIN"/>
    <property type="match status" value="1"/>
</dbReference>
<protein>
    <submittedName>
        <fullName evidence="2">Uma2 family endonuclease</fullName>
    </submittedName>
</protein>
<gene>
    <name evidence="2" type="ORF">KO481_39745</name>
</gene>
<dbReference type="Proteomes" id="UP000733379">
    <property type="component" value="Unassembled WGS sequence"/>
</dbReference>
<keyword evidence="2" id="KW-0540">Nuclease</keyword>
<dbReference type="InterPro" id="IPR011335">
    <property type="entry name" value="Restrct_endonuc-II-like"/>
</dbReference>
<accession>A0ABS6BBH9</accession>
<sequence>MGTRPVERARGARGGFTYEQVSRRDLPFDWELIAGRIVARGRIGYWHRVTRETLAGGLQRARRAPYAVFADRRLLADEFTVARPDIVVVDESRVPAGCAPEYVPAESVALVVEIVSTISYSDEWFRKPQLYAAAGIANFWRVERGQDDRPIVYQYWLDDESGAYDPAPAGVHAETLTTAVPYPVHVDLSGIRACAPGSARAAYRVGDGARFMRSGPRCPERGRG</sequence>
<dbReference type="SUPFAM" id="SSF52980">
    <property type="entry name" value="Restriction endonuclease-like"/>
    <property type="match status" value="1"/>
</dbReference>
<keyword evidence="3" id="KW-1185">Reference proteome</keyword>
<reference evidence="2 3" key="1">
    <citation type="submission" date="2021-06" db="EMBL/GenBank/DDBJ databases">
        <title>Actinomycetes sequencing.</title>
        <authorList>
            <person name="Shan Q."/>
        </authorList>
    </citation>
    <scope>NUCLEOTIDE SEQUENCE [LARGE SCALE GENOMIC DNA]</scope>
    <source>
        <strain evidence="2 3">NEAU-G5</strain>
    </source>
</reference>